<keyword evidence="2" id="KW-0812">Transmembrane</keyword>
<feature type="transmembrane region" description="Helical" evidence="2">
    <location>
        <begin position="64"/>
        <end position="84"/>
    </location>
</feature>
<dbReference type="EMBL" id="AP015035">
    <property type="protein sequence ID" value="BAT77862.1"/>
    <property type="molecule type" value="Genomic_DNA"/>
</dbReference>
<evidence type="ECO:0000256" key="2">
    <source>
        <dbReference type="SAM" id="Phobius"/>
    </source>
</evidence>
<keyword evidence="2" id="KW-0472">Membrane</keyword>
<dbReference type="AlphaFoldDB" id="A0A0S3RBS8"/>
<sequence>MANGDATSYASYHATLIVSFFKLNLTSSLQRPRSFSSRPPRPPHPLAPWSRRHRHHHRGQYKVSIFRILGFSLASIVMAALQYLESLRNAHPELVEWYNSLADLYQKKLWHQLTLKLEQSEGSAVWIEWNFNHIGLNVDVSLQTRSKIVVDGDDAGTFLTTVLLEGEG</sequence>
<name>A0A0S3RBS8_PHAAN</name>
<evidence type="ECO:0000313" key="3">
    <source>
        <dbReference type="EMBL" id="BAT77862.1"/>
    </source>
</evidence>
<keyword evidence="2" id="KW-1133">Transmembrane helix</keyword>
<evidence type="ECO:0000256" key="1">
    <source>
        <dbReference type="SAM" id="MobiDB-lite"/>
    </source>
</evidence>
<organism evidence="3 4">
    <name type="scientific">Vigna angularis var. angularis</name>
    <dbReference type="NCBI Taxonomy" id="157739"/>
    <lineage>
        <taxon>Eukaryota</taxon>
        <taxon>Viridiplantae</taxon>
        <taxon>Streptophyta</taxon>
        <taxon>Embryophyta</taxon>
        <taxon>Tracheophyta</taxon>
        <taxon>Spermatophyta</taxon>
        <taxon>Magnoliopsida</taxon>
        <taxon>eudicotyledons</taxon>
        <taxon>Gunneridae</taxon>
        <taxon>Pentapetalae</taxon>
        <taxon>rosids</taxon>
        <taxon>fabids</taxon>
        <taxon>Fabales</taxon>
        <taxon>Fabaceae</taxon>
        <taxon>Papilionoideae</taxon>
        <taxon>50 kb inversion clade</taxon>
        <taxon>NPAAA clade</taxon>
        <taxon>indigoferoid/millettioid clade</taxon>
        <taxon>Phaseoleae</taxon>
        <taxon>Vigna</taxon>
    </lineage>
</organism>
<feature type="region of interest" description="Disordered" evidence="1">
    <location>
        <begin position="31"/>
        <end position="53"/>
    </location>
</feature>
<keyword evidence="4" id="KW-1185">Reference proteome</keyword>
<evidence type="ECO:0000313" key="4">
    <source>
        <dbReference type="Proteomes" id="UP000291084"/>
    </source>
</evidence>
<gene>
    <name evidence="3" type="primary">Vigan.02G046500</name>
    <name evidence="3" type="ORF">VIGAN_02046500</name>
</gene>
<proteinExistence type="predicted"/>
<dbReference type="Proteomes" id="UP000291084">
    <property type="component" value="Chromosome 2"/>
</dbReference>
<reference evidence="3 4" key="1">
    <citation type="journal article" date="2015" name="Sci. Rep.">
        <title>The power of single molecule real-time sequencing technology in the de novo assembly of a eukaryotic genome.</title>
        <authorList>
            <person name="Sakai H."/>
            <person name="Naito K."/>
            <person name="Ogiso-Tanaka E."/>
            <person name="Takahashi Y."/>
            <person name="Iseki K."/>
            <person name="Muto C."/>
            <person name="Satou K."/>
            <person name="Teruya K."/>
            <person name="Shiroma A."/>
            <person name="Shimoji M."/>
            <person name="Hirano T."/>
            <person name="Itoh T."/>
            <person name="Kaga A."/>
            <person name="Tomooka N."/>
        </authorList>
    </citation>
    <scope>NUCLEOTIDE SEQUENCE [LARGE SCALE GENOMIC DNA]</scope>
    <source>
        <strain evidence="4">cv. Shumari</strain>
    </source>
</reference>
<protein>
    <submittedName>
        <fullName evidence="3">Uncharacterized protein</fullName>
    </submittedName>
</protein>
<accession>A0A0S3RBS8</accession>